<dbReference type="AlphaFoldDB" id="A0A1D3CYM1"/>
<dbReference type="VEuPathDB" id="ToxoDB:LOC34624268"/>
<dbReference type="VEuPathDB" id="ToxoDB:cyc_08588"/>
<comment type="caution">
    <text evidence="1">The sequence shown here is derived from an EMBL/GenBank/DDBJ whole genome shotgun (WGS) entry which is preliminary data.</text>
</comment>
<evidence type="ECO:0000313" key="1">
    <source>
        <dbReference type="EMBL" id="OEH76288.1"/>
    </source>
</evidence>
<evidence type="ECO:0000313" key="2">
    <source>
        <dbReference type="Proteomes" id="UP000095192"/>
    </source>
</evidence>
<dbReference type="Proteomes" id="UP000095192">
    <property type="component" value="Unassembled WGS sequence"/>
</dbReference>
<proteinExistence type="predicted"/>
<organism evidence="1 2">
    <name type="scientific">Cyclospora cayetanensis</name>
    <dbReference type="NCBI Taxonomy" id="88456"/>
    <lineage>
        <taxon>Eukaryota</taxon>
        <taxon>Sar</taxon>
        <taxon>Alveolata</taxon>
        <taxon>Apicomplexa</taxon>
        <taxon>Conoidasida</taxon>
        <taxon>Coccidia</taxon>
        <taxon>Eucoccidiorida</taxon>
        <taxon>Eimeriorina</taxon>
        <taxon>Eimeriidae</taxon>
        <taxon>Cyclospora</taxon>
    </lineage>
</organism>
<accession>A0A1D3CYM1</accession>
<protein>
    <submittedName>
        <fullName evidence="1">Uncharacterized protein</fullName>
    </submittedName>
</protein>
<reference evidence="1 2" key="1">
    <citation type="journal article" date="2016" name="BMC Genomics">
        <title>Comparative genomics reveals Cyclospora cayetanensis possesses coccidia-like metabolism and invasion components but unique surface antigens.</title>
        <authorList>
            <person name="Liu S."/>
            <person name="Wang L."/>
            <person name="Zheng H."/>
            <person name="Xu Z."/>
            <person name="Roellig D.M."/>
            <person name="Li N."/>
            <person name="Frace M.A."/>
            <person name="Tang K."/>
            <person name="Arrowood M.J."/>
            <person name="Moss D.M."/>
            <person name="Zhang L."/>
            <person name="Feng Y."/>
            <person name="Xiao L."/>
        </authorList>
    </citation>
    <scope>NUCLEOTIDE SEQUENCE [LARGE SCALE GENOMIC DNA]</scope>
    <source>
        <strain evidence="1 2">CHN_HEN01</strain>
    </source>
</reference>
<keyword evidence="2" id="KW-1185">Reference proteome</keyword>
<sequence>MLSLTAAFAAATSSNASAPAPPGVSISLPAMPPLDLSAEGLESFLKELGSIFENPQLPPPADSLSTLLAPLAELLKAVEGMILPPAEDAEARNITSALRDIFQKQSILKEKLSALQTLATDGGLASADLESVKDIARRQWTLYEAQDNLGLRLLQQLRALLEALFPNLGEILPSAEQLGAQQEAFLEETRSVFASVLN</sequence>
<dbReference type="EMBL" id="JROU02001493">
    <property type="protein sequence ID" value="OEH76288.1"/>
    <property type="molecule type" value="Genomic_DNA"/>
</dbReference>
<dbReference type="InParanoid" id="A0A1D3CYM1"/>
<gene>
    <name evidence="1" type="ORF">cyc_08588</name>
</gene>
<name>A0A1D3CYM1_9EIME</name>